<protein>
    <submittedName>
        <fullName evidence="1">Uncharacterized protein</fullName>
    </submittedName>
</protein>
<name>A0AB73A9N4_ENTFC</name>
<evidence type="ECO:0000313" key="2">
    <source>
        <dbReference type="Proteomes" id="UP000014622"/>
    </source>
</evidence>
<sequence>MQRKRACLLEIHKNIILLFCTFIYRVNKEQDDVEYFWYVF</sequence>
<dbReference type="Proteomes" id="UP000014622">
    <property type="component" value="Unassembled WGS sequence"/>
</dbReference>
<gene>
    <name evidence="1" type="ORF">D356_01717</name>
</gene>
<dbReference type="AlphaFoldDB" id="A0AB73A9N4"/>
<comment type="caution">
    <text evidence="1">The sequence shown here is derived from an EMBL/GenBank/DDBJ whole genome shotgun (WGS) entry which is preliminary data.</text>
</comment>
<dbReference type="EMBL" id="ATIT01000093">
    <property type="protein sequence ID" value="EPI12267.1"/>
    <property type="molecule type" value="Genomic_DNA"/>
</dbReference>
<accession>A0AB73A9N4</accession>
<evidence type="ECO:0000313" key="1">
    <source>
        <dbReference type="EMBL" id="EPI12267.1"/>
    </source>
</evidence>
<reference evidence="1 2" key="1">
    <citation type="submission" date="2013-06" db="EMBL/GenBank/DDBJ databases">
        <authorList>
            <person name="Weinstock G."/>
            <person name="Sodergren E."/>
            <person name="Lobos E.A."/>
            <person name="Fulton L."/>
            <person name="Fulton R."/>
            <person name="Courtney L."/>
            <person name="Fronick C."/>
            <person name="O'Laughlin M."/>
            <person name="Godfrey J."/>
            <person name="Wilson R.M."/>
            <person name="Miner T."/>
            <person name="Farmer C."/>
            <person name="Delehaunty K."/>
            <person name="Cordes M."/>
            <person name="Minx P."/>
            <person name="Tomlinson C."/>
            <person name="Chen J."/>
            <person name="Wollam A."/>
            <person name="Pepin K.H."/>
            <person name="Bhonagiri V."/>
            <person name="Zhang X."/>
            <person name="Warren W."/>
            <person name="Mitreva M."/>
            <person name="Mardis E.R."/>
            <person name="Wilson R.K."/>
        </authorList>
    </citation>
    <scope>NUCLEOTIDE SEQUENCE [LARGE SCALE GENOMIC DNA]</scope>
    <source>
        <strain evidence="1 2">SD2A-2</strain>
    </source>
</reference>
<proteinExistence type="predicted"/>
<organism evidence="1 2">
    <name type="scientific">Enterococcus faecium SD2A-2</name>
    <dbReference type="NCBI Taxonomy" id="1244154"/>
    <lineage>
        <taxon>Bacteria</taxon>
        <taxon>Bacillati</taxon>
        <taxon>Bacillota</taxon>
        <taxon>Bacilli</taxon>
        <taxon>Lactobacillales</taxon>
        <taxon>Enterococcaceae</taxon>
        <taxon>Enterococcus</taxon>
    </lineage>
</organism>